<organism evidence="1">
    <name type="scientific">Rhizophora mucronata</name>
    <name type="common">Asiatic mangrove</name>
    <dbReference type="NCBI Taxonomy" id="61149"/>
    <lineage>
        <taxon>Eukaryota</taxon>
        <taxon>Viridiplantae</taxon>
        <taxon>Streptophyta</taxon>
        <taxon>Embryophyta</taxon>
        <taxon>Tracheophyta</taxon>
        <taxon>Spermatophyta</taxon>
        <taxon>Magnoliopsida</taxon>
        <taxon>eudicotyledons</taxon>
        <taxon>Gunneridae</taxon>
        <taxon>Pentapetalae</taxon>
        <taxon>rosids</taxon>
        <taxon>fabids</taxon>
        <taxon>Malpighiales</taxon>
        <taxon>Rhizophoraceae</taxon>
        <taxon>Rhizophora</taxon>
    </lineage>
</organism>
<name>A0A2P2QPA7_RHIMU</name>
<dbReference type="AlphaFoldDB" id="A0A2P2QPA7"/>
<reference evidence="1" key="1">
    <citation type="submission" date="2018-02" db="EMBL/GenBank/DDBJ databases">
        <title>Rhizophora mucronata_Transcriptome.</title>
        <authorList>
            <person name="Meera S.P."/>
            <person name="Sreeshan A."/>
            <person name="Augustine A."/>
        </authorList>
    </citation>
    <scope>NUCLEOTIDE SEQUENCE</scope>
    <source>
        <tissue evidence="1">Leaf</tissue>
    </source>
</reference>
<protein>
    <submittedName>
        <fullName evidence="1">Uncharacterized protein</fullName>
    </submittedName>
</protein>
<sequence length="21" mass="2594">MNLWFSYELNKSQVIEPNKRP</sequence>
<proteinExistence type="predicted"/>
<accession>A0A2P2QPA7</accession>
<dbReference type="EMBL" id="GGEC01088314">
    <property type="protein sequence ID" value="MBX68798.1"/>
    <property type="molecule type" value="Transcribed_RNA"/>
</dbReference>
<evidence type="ECO:0000313" key="1">
    <source>
        <dbReference type="EMBL" id="MBX68798.1"/>
    </source>
</evidence>